<keyword evidence="3 6" id="KW-0238">DNA-binding</keyword>
<evidence type="ECO:0000256" key="3">
    <source>
        <dbReference type="ARBA" id="ARBA00023125"/>
    </source>
</evidence>
<feature type="compositionally biased region" description="Low complexity" evidence="8">
    <location>
        <begin position="378"/>
        <end position="392"/>
    </location>
</feature>
<dbReference type="GO" id="GO:0000977">
    <property type="term" value="F:RNA polymerase II transcription regulatory region sequence-specific DNA binding"/>
    <property type="evidence" value="ECO:0007669"/>
    <property type="project" value="TreeGrafter"/>
</dbReference>
<dbReference type="Pfam" id="PF00046">
    <property type="entry name" value="Homeodomain"/>
    <property type="match status" value="1"/>
</dbReference>
<feature type="DNA-binding region" description="Homeobox" evidence="6">
    <location>
        <begin position="135"/>
        <end position="194"/>
    </location>
</feature>
<feature type="compositionally biased region" description="Low complexity" evidence="8">
    <location>
        <begin position="92"/>
        <end position="102"/>
    </location>
</feature>
<evidence type="ECO:0000259" key="9">
    <source>
        <dbReference type="PROSITE" id="PS50071"/>
    </source>
</evidence>
<organism evidence="10 11">
    <name type="scientific">Araneus ventricosus</name>
    <name type="common">Orbweaver spider</name>
    <name type="synonym">Epeira ventricosa</name>
    <dbReference type="NCBI Taxonomy" id="182803"/>
    <lineage>
        <taxon>Eukaryota</taxon>
        <taxon>Metazoa</taxon>
        <taxon>Ecdysozoa</taxon>
        <taxon>Arthropoda</taxon>
        <taxon>Chelicerata</taxon>
        <taxon>Arachnida</taxon>
        <taxon>Araneae</taxon>
        <taxon>Araneomorphae</taxon>
        <taxon>Entelegynae</taxon>
        <taxon>Araneoidea</taxon>
        <taxon>Araneidae</taxon>
        <taxon>Araneus</taxon>
    </lineage>
</organism>
<dbReference type="EMBL" id="BGPR01000560">
    <property type="protein sequence ID" value="GBM26471.1"/>
    <property type="molecule type" value="Genomic_DNA"/>
</dbReference>
<dbReference type="GO" id="GO:0005634">
    <property type="term" value="C:nucleus"/>
    <property type="evidence" value="ECO:0007669"/>
    <property type="project" value="UniProtKB-SubCell"/>
</dbReference>
<protein>
    <submittedName>
        <fullName evidence="10">Homeobox protein ARX</fullName>
    </submittedName>
</protein>
<evidence type="ECO:0000256" key="8">
    <source>
        <dbReference type="SAM" id="MobiDB-lite"/>
    </source>
</evidence>
<dbReference type="PROSITE" id="PS00027">
    <property type="entry name" value="HOMEOBOX_1"/>
    <property type="match status" value="1"/>
</dbReference>
<feature type="region of interest" description="Disordered" evidence="8">
    <location>
        <begin position="84"/>
        <end position="139"/>
    </location>
</feature>
<dbReference type="SUPFAM" id="SSF46689">
    <property type="entry name" value="Homeodomain-like"/>
    <property type="match status" value="1"/>
</dbReference>
<dbReference type="Proteomes" id="UP000499080">
    <property type="component" value="Unassembled WGS sequence"/>
</dbReference>
<proteinExistence type="predicted"/>
<comment type="subcellular location">
    <subcellularLocation>
        <location evidence="1 6 7">Nucleus</location>
    </subcellularLocation>
</comment>
<sequence>MEDSRATLDRQPNRFSLYSIERLLNVSRDVVRRPNIGDIQDVVGPRGKPEGGAIDFSVHARGDPAAALRDTLSRLVHRQDRSSLSELGVLQEESPSAPSSAEQGDAQTRGSLHPLESTEDGDGTNGGGSDKPRKIRRSRTTFTTYQLHQLERAFEKTQYPDVFTREELAMRLDLSEARVQVWFQNRRAKWRKREKAMGRDSPNLPSGVDLLMGPRTDLPPLYPNSGPHLHSGMHMPPTDHHLWPLPTSLQSPLGLSHILNFNSNTNPGLGPPGFLGHHHAPSWPKAVTPLSSALLSVYMLSSAAAASASTSSSTTAPSVTSFAHHHGLSTAKSSFLSQPHLQPAFLGMDSGSLMKGIDPGRSSLDILRLKAKEHALDRSNSPSSVSRPASSS</sequence>
<gene>
    <name evidence="10" type="primary">Arx_1</name>
    <name evidence="10" type="ORF">AVEN_126967_1</name>
</gene>
<dbReference type="AlphaFoldDB" id="A0A4Y2EC28"/>
<dbReference type="InterPro" id="IPR050649">
    <property type="entry name" value="Paired_Homeobox_TFs"/>
</dbReference>
<dbReference type="Gene3D" id="1.10.10.60">
    <property type="entry name" value="Homeodomain-like"/>
    <property type="match status" value="1"/>
</dbReference>
<accession>A0A4Y2EC28</accession>
<keyword evidence="11" id="KW-1185">Reference proteome</keyword>
<dbReference type="SMART" id="SM00389">
    <property type="entry name" value="HOX"/>
    <property type="match status" value="1"/>
</dbReference>
<dbReference type="PANTHER" id="PTHR24329:SF570">
    <property type="entry name" value="HOMEOBRAIN"/>
    <property type="match status" value="1"/>
</dbReference>
<evidence type="ECO:0000256" key="4">
    <source>
        <dbReference type="ARBA" id="ARBA00023155"/>
    </source>
</evidence>
<keyword evidence="2" id="KW-0217">Developmental protein</keyword>
<dbReference type="InterPro" id="IPR009057">
    <property type="entry name" value="Homeodomain-like_sf"/>
</dbReference>
<comment type="caution">
    <text evidence="10">The sequence shown here is derived from an EMBL/GenBank/DDBJ whole genome shotgun (WGS) entry which is preliminary data.</text>
</comment>
<evidence type="ECO:0000256" key="5">
    <source>
        <dbReference type="ARBA" id="ARBA00023242"/>
    </source>
</evidence>
<feature type="domain" description="Homeobox" evidence="9">
    <location>
        <begin position="133"/>
        <end position="193"/>
    </location>
</feature>
<dbReference type="PANTHER" id="PTHR24329">
    <property type="entry name" value="HOMEOBOX PROTEIN ARISTALESS"/>
    <property type="match status" value="1"/>
</dbReference>
<dbReference type="CDD" id="cd00086">
    <property type="entry name" value="homeodomain"/>
    <property type="match status" value="1"/>
</dbReference>
<feature type="region of interest" description="Disordered" evidence="8">
    <location>
        <begin position="373"/>
        <end position="392"/>
    </location>
</feature>
<dbReference type="GO" id="GO:0000981">
    <property type="term" value="F:DNA-binding transcription factor activity, RNA polymerase II-specific"/>
    <property type="evidence" value="ECO:0007669"/>
    <property type="project" value="InterPro"/>
</dbReference>
<name>A0A4Y2EC28_ARAVE</name>
<evidence type="ECO:0000256" key="6">
    <source>
        <dbReference type="PROSITE-ProRule" id="PRU00108"/>
    </source>
</evidence>
<dbReference type="FunFam" id="1.10.10.60:FF:000102">
    <property type="entry name" value="Aristaless related homeobox"/>
    <property type="match status" value="1"/>
</dbReference>
<reference evidence="10 11" key="1">
    <citation type="journal article" date="2019" name="Sci. Rep.">
        <title>Orb-weaving spider Araneus ventricosus genome elucidates the spidroin gene catalogue.</title>
        <authorList>
            <person name="Kono N."/>
            <person name="Nakamura H."/>
            <person name="Ohtoshi R."/>
            <person name="Moran D.A.P."/>
            <person name="Shinohara A."/>
            <person name="Yoshida Y."/>
            <person name="Fujiwara M."/>
            <person name="Mori M."/>
            <person name="Tomita M."/>
            <person name="Arakawa K."/>
        </authorList>
    </citation>
    <scope>NUCLEOTIDE SEQUENCE [LARGE SCALE GENOMIC DNA]</scope>
</reference>
<dbReference type="InterPro" id="IPR001356">
    <property type="entry name" value="HD"/>
</dbReference>
<evidence type="ECO:0000313" key="10">
    <source>
        <dbReference type="EMBL" id="GBM26471.1"/>
    </source>
</evidence>
<dbReference type="PROSITE" id="PS50071">
    <property type="entry name" value="HOMEOBOX_2"/>
    <property type="match status" value="1"/>
</dbReference>
<evidence type="ECO:0000256" key="1">
    <source>
        <dbReference type="ARBA" id="ARBA00004123"/>
    </source>
</evidence>
<keyword evidence="5 6" id="KW-0539">Nucleus</keyword>
<evidence type="ECO:0000313" key="11">
    <source>
        <dbReference type="Proteomes" id="UP000499080"/>
    </source>
</evidence>
<dbReference type="OrthoDB" id="6159439at2759"/>
<evidence type="ECO:0000256" key="2">
    <source>
        <dbReference type="ARBA" id="ARBA00022473"/>
    </source>
</evidence>
<keyword evidence="4 6" id="KW-0371">Homeobox</keyword>
<evidence type="ECO:0000256" key="7">
    <source>
        <dbReference type="RuleBase" id="RU000682"/>
    </source>
</evidence>
<dbReference type="InterPro" id="IPR017970">
    <property type="entry name" value="Homeobox_CS"/>
</dbReference>